<dbReference type="GO" id="GO:0043235">
    <property type="term" value="C:receptor complex"/>
    <property type="evidence" value="ECO:0007669"/>
    <property type="project" value="TreeGrafter"/>
</dbReference>
<gene>
    <name evidence="26" type="primary">ERBB4</name>
    <name evidence="26" type="ORF">AMEX_G23971</name>
</gene>
<organism evidence="26 27">
    <name type="scientific">Astyanax mexicanus</name>
    <name type="common">Blind cave fish</name>
    <name type="synonym">Astyanax fasciatus mexicanus</name>
    <dbReference type="NCBI Taxonomy" id="7994"/>
    <lineage>
        <taxon>Eukaryota</taxon>
        <taxon>Metazoa</taxon>
        <taxon>Chordata</taxon>
        <taxon>Craniata</taxon>
        <taxon>Vertebrata</taxon>
        <taxon>Euteleostomi</taxon>
        <taxon>Actinopterygii</taxon>
        <taxon>Neopterygii</taxon>
        <taxon>Teleostei</taxon>
        <taxon>Ostariophysi</taxon>
        <taxon>Characiformes</taxon>
        <taxon>Characoidei</taxon>
        <taxon>Acestrorhamphidae</taxon>
        <taxon>Acestrorhamphinae</taxon>
        <taxon>Astyanax</taxon>
    </lineage>
</organism>
<feature type="compositionally biased region" description="Low complexity" evidence="22">
    <location>
        <begin position="1058"/>
        <end position="1079"/>
    </location>
</feature>
<evidence type="ECO:0000256" key="19">
    <source>
        <dbReference type="PIRSR" id="PIRSR000619-1"/>
    </source>
</evidence>
<dbReference type="InterPro" id="IPR044912">
    <property type="entry name" value="Egfr_JX_dom"/>
</dbReference>
<dbReference type="PRINTS" id="PR00109">
    <property type="entry name" value="TYRKINASE"/>
</dbReference>
<feature type="binding site" evidence="20 21">
    <location>
        <position position="757"/>
    </location>
    <ligand>
        <name>ATP</name>
        <dbReference type="ChEBI" id="CHEBI:30616"/>
    </ligand>
</feature>
<dbReference type="GO" id="GO:0008284">
    <property type="term" value="P:positive regulation of cell population proliferation"/>
    <property type="evidence" value="ECO:0007669"/>
    <property type="project" value="TreeGrafter"/>
</dbReference>
<feature type="chain" id="PRO_5035758997" description="Receptor protein-tyrosine kinase" evidence="24">
    <location>
        <begin position="42"/>
        <end position="1438"/>
    </location>
</feature>
<dbReference type="Pfam" id="PF14843">
    <property type="entry name" value="GF_recep_IV"/>
    <property type="match status" value="1"/>
</dbReference>
<reference evidence="26 27" key="1">
    <citation type="submission" date="2021-07" db="EMBL/GenBank/DDBJ databases">
        <authorList>
            <person name="Imarazene B."/>
            <person name="Zahm M."/>
            <person name="Klopp C."/>
            <person name="Cabau C."/>
            <person name="Beille S."/>
            <person name="Jouanno E."/>
            <person name="Castinel A."/>
            <person name="Lluch J."/>
            <person name="Gil L."/>
            <person name="Kuchtly C."/>
            <person name="Lopez Roques C."/>
            <person name="Donnadieu C."/>
            <person name="Parrinello H."/>
            <person name="Journot L."/>
            <person name="Du K."/>
            <person name="Schartl M."/>
            <person name="Retaux S."/>
            <person name="Guiguen Y."/>
        </authorList>
    </citation>
    <scope>NUCLEOTIDE SEQUENCE [LARGE SCALE GENOMIC DNA]</scope>
    <source>
        <strain evidence="26">Pach_M1</strain>
        <tissue evidence="26">Testis</tissue>
    </source>
</reference>
<keyword evidence="6 23" id="KW-0812">Transmembrane</keyword>
<keyword evidence="5 18" id="KW-0808">Transferase</keyword>
<dbReference type="InterPro" id="IPR008266">
    <property type="entry name" value="Tyr_kinase_AS"/>
</dbReference>
<keyword evidence="8 18" id="KW-0547">Nucleotide-binding</keyword>
<evidence type="ECO:0000256" key="11">
    <source>
        <dbReference type="ARBA" id="ARBA00022989"/>
    </source>
</evidence>
<evidence type="ECO:0000256" key="2">
    <source>
        <dbReference type="ARBA" id="ARBA00004479"/>
    </source>
</evidence>
<evidence type="ECO:0000256" key="24">
    <source>
        <dbReference type="SAM" id="SignalP"/>
    </source>
</evidence>
<dbReference type="CDD" id="cd00064">
    <property type="entry name" value="FU"/>
    <property type="match status" value="3"/>
</dbReference>
<dbReference type="SMART" id="SM00261">
    <property type="entry name" value="FU"/>
    <property type="match status" value="5"/>
</dbReference>
<dbReference type="GO" id="GO:0009966">
    <property type="term" value="P:regulation of signal transduction"/>
    <property type="evidence" value="ECO:0007669"/>
    <property type="project" value="UniProtKB-ARBA"/>
</dbReference>
<evidence type="ECO:0000259" key="25">
    <source>
        <dbReference type="PROSITE" id="PS50011"/>
    </source>
</evidence>
<dbReference type="EMBL" id="JAICCE010000021">
    <property type="protein sequence ID" value="KAG9262221.1"/>
    <property type="molecule type" value="Genomic_DNA"/>
</dbReference>
<dbReference type="InterPro" id="IPR032778">
    <property type="entry name" value="GF_recep_IV"/>
</dbReference>
<dbReference type="SUPFAM" id="SSF57184">
    <property type="entry name" value="Growth factor receptor domain"/>
    <property type="match status" value="2"/>
</dbReference>
<dbReference type="FunFam" id="2.10.220.10:FF:000001">
    <property type="entry name" value="Receptor protein-tyrosine kinase"/>
    <property type="match status" value="1"/>
</dbReference>
<accession>A0A8T2KZN1</accession>
<dbReference type="FunFam" id="1.10.510.10:FF:000027">
    <property type="entry name" value="Receptor protein-tyrosine kinase"/>
    <property type="match status" value="1"/>
</dbReference>
<dbReference type="GO" id="GO:0005154">
    <property type="term" value="F:epidermal growth factor receptor binding"/>
    <property type="evidence" value="ECO:0007669"/>
    <property type="project" value="TreeGrafter"/>
</dbReference>
<dbReference type="FunFam" id="3.80.20.20:FF:000003">
    <property type="entry name" value="Receptor protein-tyrosine kinase"/>
    <property type="match status" value="1"/>
</dbReference>
<dbReference type="FunFam" id="3.80.20.20:FF:000004">
    <property type="entry name" value="Receptor protein-tyrosine kinase"/>
    <property type="match status" value="1"/>
</dbReference>
<dbReference type="GO" id="GO:0004714">
    <property type="term" value="F:transmembrane receptor protein tyrosine kinase activity"/>
    <property type="evidence" value="ECO:0007669"/>
    <property type="project" value="UniProtKB-EC"/>
</dbReference>
<feature type="compositionally biased region" description="Basic and acidic residues" evidence="22">
    <location>
        <begin position="1125"/>
        <end position="1141"/>
    </location>
</feature>
<dbReference type="PROSITE" id="PS00109">
    <property type="entry name" value="PROTEIN_KINASE_TYR"/>
    <property type="match status" value="1"/>
</dbReference>
<proteinExistence type="inferred from homology"/>
<feature type="binding site" evidence="20">
    <location>
        <begin position="730"/>
        <end position="738"/>
    </location>
    <ligand>
        <name>ATP</name>
        <dbReference type="ChEBI" id="CHEBI:30616"/>
    </ligand>
</feature>
<feature type="region of interest" description="Disordered" evidence="22">
    <location>
        <begin position="1324"/>
        <end position="1345"/>
    </location>
</feature>
<comment type="catalytic activity">
    <reaction evidence="17">
        <text>L-tyrosyl-[protein] + ATP = O-phospho-L-tyrosyl-[protein] + ADP + H(+)</text>
        <dbReference type="Rhea" id="RHEA:10596"/>
        <dbReference type="Rhea" id="RHEA-COMP:10136"/>
        <dbReference type="Rhea" id="RHEA-COMP:20101"/>
        <dbReference type="ChEBI" id="CHEBI:15378"/>
        <dbReference type="ChEBI" id="CHEBI:30616"/>
        <dbReference type="ChEBI" id="CHEBI:46858"/>
        <dbReference type="ChEBI" id="CHEBI:61978"/>
        <dbReference type="ChEBI" id="CHEBI:456216"/>
        <dbReference type="EC" id="2.7.10.1"/>
    </reaction>
</comment>
<evidence type="ECO:0000256" key="9">
    <source>
        <dbReference type="ARBA" id="ARBA00022777"/>
    </source>
</evidence>
<dbReference type="Gene3D" id="1.10.510.10">
    <property type="entry name" value="Transferase(Phosphotransferase) domain 1"/>
    <property type="match status" value="1"/>
</dbReference>
<evidence type="ECO:0000256" key="15">
    <source>
        <dbReference type="ARBA" id="ARBA00023170"/>
    </source>
</evidence>
<keyword evidence="11 23" id="KW-1133">Transmembrane helix</keyword>
<dbReference type="GO" id="GO:0022008">
    <property type="term" value="P:neurogenesis"/>
    <property type="evidence" value="ECO:0007669"/>
    <property type="project" value="TreeGrafter"/>
</dbReference>
<dbReference type="InterPro" id="IPR006211">
    <property type="entry name" value="Furin-like_Cys-rich_dom"/>
</dbReference>
<name>A0A8T2KZN1_ASTMX</name>
<dbReference type="InterPro" id="IPR006212">
    <property type="entry name" value="Furin_repeat"/>
</dbReference>
<dbReference type="InterPro" id="IPR000719">
    <property type="entry name" value="Prot_kinase_dom"/>
</dbReference>
<dbReference type="PANTHER" id="PTHR24416">
    <property type="entry name" value="TYROSINE-PROTEIN KINASE RECEPTOR"/>
    <property type="match status" value="1"/>
</dbReference>
<dbReference type="GO" id="GO:0038127">
    <property type="term" value="P:ERBB signaling pathway"/>
    <property type="evidence" value="ECO:0007669"/>
    <property type="project" value="UniProtKB-ARBA"/>
</dbReference>
<dbReference type="SUPFAM" id="SSF52058">
    <property type="entry name" value="L domain-like"/>
    <property type="match status" value="2"/>
</dbReference>
<dbReference type="InterPro" id="IPR017441">
    <property type="entry name" value="Protein_kinase_ATP_BS"/>
</dbReference>
<evidence type="ECO:0000256" key="12">
    <source>
        <dbReference type="ARBA" id="ARBA00023136"/>
    </source>
</evidence>
<comment type="subcellular location">
    <subcellularLocation>
        <location evidence="1">Endomembrane system</location>
    </subcellularLocation>
    <subcellularLocation>
        <location evidence="2">Membrane</location>
        <topology evidence="2">Single-pass type I membrane protein</topology>
    </subcellularLocation>
</comment>
<comment type="similarity">
    <text evidence="18">Belongs to the protein kinase superfamily. Tyr protein kinase family. EGF receptor subfamily.</text>
</comment>
<feature type="region of interest" description="Disordered" evidence="22">
    <location>
        <begin position="1280"/>
        <end position="1301"/>
    </location>
</feature>
<keyword evidence="7 24" id="KW-0732">Signal</keyword>
<keyword evidence="4" id="KW-0597">Phosphoprotein</keyword>
<keyword evidence="12 18" id="KW-0472">Membrane</keyword>
<dbReference type="InterPro" id="IPR001245">
    <property type="entry name" value="Ser-Thr/Tyr_kinase_cat_dom"/>
</dbReference>
<dbReference type="InterPro" id="IPR016245">
    <property type="entry name" value="Tyr_kinase_EGF/ERB/XmrK_rcpt"/>
</dbReference>
<keyword evidence="14" id="KW-1015">Disulfide bond</keyword>
<evidence type="ECO:0000256" key="8">
    <source>
        <dbReference type="ARBA" id="ARBA00022741"/>
    </source>
</evidence>
<dbReference type="Gene3D" id="3.80.20.20">
    <property type="entry name" value="Receptor L-domain"/>
    <property type="match status" value="2"/>
</dbReference>
<feature type="domain" description="Protein kinase" evidence="25">
    <location>
        <begin position="724"/>
        <end position="991"/>
    </location>
</feature>
<evidence type="ECO:0000256" key="23">
    <source>
        <dbReference type="SAM" id="Phobius"/>
    </source>
</evidence>
<dbReference type="InterPro" id="IPR009030">
    <property type="entry name" value="Growth_fac_rcpt_cys_sf"/>
</dbReference>
<dbReference type="OrthoDB" id="6219513at2759"/>
<keyword evidence="16" id="KW-0325">Glycoprotein</keyword>
<dbReference type="GO" id="GO:0005524">
    <property type="term" value="F:ATP binding"/>
    <property type="evidence" value="ECO:0007669"/>
    <property type="project" value="UniProtKB-UniRule"/>
</dbReference>
<evidence type="ECO:0000313" key="27">
    <source>
        <dbReference type="Proteomes" id="UP000752171"/>
    </source>
</evidence>
<dbReference type="InterPro" id="IPR049328">
    <property type="entry name" value="TM_ErbB1"/>
</dbReference>
<feature type="compositionally biased region" description="Low complexity" evidence="22">
    <location>
        <begin position="1287"/>
        <end position="1299"/>
    </location>
</feature>
<dbReference type="InterPro" id="IPR036941">
    <property type="entry name" value="Rcpt_L-dom_sf"/>
</dbReference>
<evidence type="ECO:0000256" key="4">
    <source>
        <dbReference type="ARBA" id="ARBA00022553"/>
    </source>
</evidence>
<feature type="active site" description="Proton acceptor" evidence="19">
    <location>
        <position position="849"/>
    </location>
</feature>
<dbReference type="EC" id="2.7.10.1" evidence="3 18"/>
<dbReference type="Pfam" id="PF01030">
    <property type="entry name" value="Recep_L_domain"/>
    <property type="match status" value="2"/>
</dbReference>
<protein>
    <recommendedName>
        <fullName evidence="3 18">Receptor protein-tyrosine kinase</fullName>
        <ecNumber evidence="3 18">2.7.10.1</ecNumber>
    </recommendedName>
</protein>
<keyword evidence="10 18" id="KW-0067">ATP-binding</keyword>
<feature type="region of interest" description="Disordered" evidence="22">
    <location>
        <begin position="1057"/>
        <end position="1082"/>
    </location>
</feature>
<dbReference type="FunFam" id="2.10.220.10:FF:000004">
    <property type="entry name" value="Receptor protein-tyrosine kinase"/>
    <property type="match status" value="1"/>
</dbReference>
<dbReference type="Pfam" id="PF07714">
    <property type="entry name" value="PK_Tyr_Ser-Thr"/>
    <property type="match status" value="1"/>
</dbReference>
<dbReference type="InterPro" id="IPR011009">
    <property type="entry name" value="Kinase-like_dom_sf"/>
</dbReference>
<feature type="signal peptide" evidence="24">
    <location>
        <begin position="1"/>
        <end position="41"/>
    </location>
</feature>
<dbReference type="InterPro" id="IPR020635">
    <property type="entry name" value="Tyr_kinase_cat_dom"/>
</dbReference>
<evidence type="ECO:0000256" key="22">
    <source>
        <dbReference type="SAM" id="MobiDB-lite"/>
    </source>
</evidence>
<dbReference type="CDD" id="cd12092">
    <property type="entry name" value="TM_ErbB4"/>
    <property type="match status" value="1"/>
</dbReference>
<evidence type="ECO:0000256" key="18">
    <source>
        <dbReference type="PIRNR" id="PIRNR000619"/>
    </source>
</evidence>
<keyword evidence="13 18" id="KW-0829">Tyrosine-protein kinase</keyword>
<feature type="transmembrane region" description="Helical" evidence="23">
    <location>
        <begin position="658"/>
        <end position="680"/>
    </location>
</feature>
<dbReference type="PROSITE" id="PS00107">
    <property type="entry name" value="PROTEIN_KINASE_ATP"/>
    <property type="match status" value="1"/>
</dbReference>
<comment type="caution">
    <text evidence="26">The sequence shown here is derived from an EMBL/GenBank/DDBJ whole genome shotgun (WGS) entry which is preliminary data.</text>
</comment>
<dbReference type="Pfam" id="PF21314">
    <property type="entry name" value="TM_ErbB1"/>
    <property type="match status" value="1"/>
</dbReference>
<dbReference type="PIRSF" id="PIRSF000619">
    <property type="entry name" value="TyrPK_EGF-R"/>
    <property type="match status" value="1"/>
</dbReference>
<dbReference type="InterPro" id="IPR050122">
    <property type="entry name" value="RTK"/>
</dbReference>
<dbReference type="PANTHER" id="PTHR24416:SF90">
    <property type="entry name" value="RECEPTOR TYROSINE-PROTEIN KINASE ERBB-4"/>
    <property type="match status" value="1"/>
</dbReference>
<sequence>MENRQNRPRLSPMEPGSLRYCLLLLLLLLLLTALEIRTGEAQAVCPGTDNKLSTLSDLDQQYHTLRKFYENCEVVMGNLEITSIERNRNLNFLKSIREVTGYVLVALNQFDYLPLENLRIIRGTKLYEGRYALAIFLNYRRDGYFGLRQLGLKNLTEILNGGVYVDQNKFLCHADTIHWQDIVYNPRAELLVVPSNNSGNSCRRCHRSCNGRCWGHQEDQCQSLTKMVCAEQCDGRCFGPYVSDCCHRECAGGCSGPKDTDCFACTNFNDSGACVTQCPQPFVYNPTTFQLEHNPKAKYTYGAFCVKKCPHNFVVDQSSCVRACPSNKMEVEENQVKMCIPCTDICPKVCDGIGTGSLQMAQTVDSSNIHKFVNCTKINGNLIFLITGIKGDMYHGIAALDPERLNVFRTVREITGFLNIQSWPENMTNFGVFSNLATIGGRSLYSGISLLILKLRWIISLQFQSLQEISAGNVYITNNSQLCYYNTVNWTGLFRTRGQRAVIKSNKDLRECSQLQMVCDKLCSEEGCWGSGPDQCLSCKFYSRGKTCVKSCNLYSGDVREFANGSVCVECDGQCEKTGDRTVTCHGPGPDQCTKCLHLKDGPNCVEKCPDGLQGATSFIFKYAESNNECHPCHPNCTQGCTGPRIQDCIGLLDRTPLIVAGTIGGLFVVVIIALGFAIFARRKSIKKKRCLRRFLETELVEPLTPSGTAPNQAQLRILKETELKRVKILGTGAFGTVYKGIWVPEGESVKIPVAVKILSETTGPKASVEFMDEALIMASMEHPHLVRLLGVCLSPTIQLVTQLMPHGCLLDYVHEHKDNIGSQLLLNWCVQIAKGMMYLEERRLVHRDLAARNVLVKSPNHIKITDFGLARLLDTNEKEYNADGGKMAIKWMALECIHYRKFTHQSDVWSYGVTIWELMTFGGKPYDGIPPCEIPEILEKGERLPQPPICTIDVYMVMVKCWMIDADSRPRFKELAAEFCRMARDPQRYLVIQGDDCMKLPSPNHSKFFQSLQDEDDLRDLMDIEEYLVPHPSRAQPDSKQGQCCHHEGVFSPQEVSGLHSRLASSSSSTSAGTQRGSLVPQEEKLCNGSLKMQSGAGFVEDVSAQRYSANPTVFLPQITQRGGTDKDGYMAPRKDKSSSDRLNPVEENPFVTRRTNGEIHALDNPGYHSTPDGHPKIDEPYFNEPLYLNTFHNKANVNQAALKKNSVGGVSSPLEMGTTTTSTSTSSHVPLTTTQSMRVHHHSQGAHVHFAIPPVQPPQSGLLSQNGHSHAHLAQTIHTKHPGKSQQGHHSPHHSSQICHLNQQLQPSLADQQVHLAKSLVSGKSSLPGHPAHSGSVSQPGSTGTIMLSKKYWKTFDNPEYWQHSLPLKASSQENPLKDSSQSCNATSLYKQTLYKQNGRVRSTVVDNPEYLSELEAMKPGQVLPPPPYRQRNTVV</sequence>
<evidence type="ECO:0000256" key="6">
    <source>
        <dbReference type="ARBA" id="ARBA00022692"/>
    </source>
</evidence>
<feature type="region of interest" description="Disordered" evidence="22">
    <location>
        <begin position="1120"/>
        <end position="1146"/>
    </location>
</feature>
<keyword evidence="9 18" id="KW-0418">Kinase</keyword>
<evidence type="ECO:0000256" key="5">
    <source>
        <dbReference type="ARBA" id="ARBA00022679"/>
    </source>
</evidence>
<dbReference type="GO" id="GO:0043066">
    <property type="term" value="P:negative regulation of apoptotic process"/>
    <property type="evidence" value="ECO:0007669"/>
    <property type="project" value="TreeGrafter"/>
</dbReference>
<dbReference type="GO" id="GO:0012505">
    <property type="term" value="C:endomembrane system"/>
    <property type="evidence" value="ECO:0007669"/>
    <property type="project" value="UniProtKB-SubCell"/>
</dbReference>
<dbReference type="Pfam" id="PF00757">
    <property type="entry name" value="Furin-like"/>
    <property type="match status" value="1"/>
</dbReference>
<evidence type="ECO:0000256" key="14">
    <source>
        <dbReference type="ARBA" id="ARBA00023157"/>
    </source>
</evidence>
<evidence type="ECO:0000256" key="7">
    <source>
        <dbReference type="ARBA" id="ARBA00022729"/>
    </source>
</evidence>
<dbReference type="GO" id="GO:0009925">
    <property type="term" value="C:basal plasma membrane"/>
    <property type="evidence" value="ECO:0007669"/>
    <property type="project" value="TreeGrafter"/>
</dbReference>
<dbReference type="Proteomes" id="UP000752171">
    <property type="component" value="Unassembled WGS sequence"/>
</dbReference>
<evidence type="ECO:0000256" key="21">
    <source>
        <dbReference type="PROSITE-ProRule" id="PRU10141"/>
    </source>
</evidence>
<evidence type="ECO:0000256" key="20">
    <source>
        <dbReference type="PIRSR" id="PIRSR000619-2"/>
    </source>
</evidence>
<dbReference type="Gene3D" id="6.10.250.2930">
    <property type="match status" value="1"/>
</dbReference>
<evidence type="ECO:0000256" key="13">
    <source>
        <dbReference type="ARBA" id="ARBA00023137"/>
    </source>
</evidence>
<evidence type="ECO:0000256" key="3">
    <source>
        <dbReference type="ARBA" id="ARBA00011902"/>
    </source>
</evidence>
<evidence type="ECO:0000256" key="10">
    <source>
        <dbReference type="ARBA" id="ARBA00022840"/>
    </source>
</evidence>
<dbReference type="InterPro" id="IPR000494">
    <property type="entry name" value="Rcpt_L-dom"/>
</dbReference>
<keyword evidence="15 18" id="KW-0675">Receptor</keyword>
<dbReference type="Gene3D" id="3.30.200.20">
    <property type="entry name" value="Phosphorylase Kinase, domain 1"/>
    <property type="match status" value="1"/>
</dbReference>
<dbReference type="SUPFAM" id="SSF56112">
    <property type="entry name" value="Protein kinase-like (PK-like)"/>
    <property type="match status" value="1"/>
</dbReference>
<dbReference type="FunFam" id="3.30.200.20:FF:000276">
    <property type="entry name" value="Receptor tyrosine-protein kinase erbB-3"/>
    <property type="match status" value="1"/>
</dbReference>
<dbReference type="SMART" id="SM00219">
    <property type="entry name" value="TyrKc"/>
    <property type="match status" value="1"/>
</dbReference>
<dbReference type="Gene3D" id="2.10.220.10">
    <property type="entry name" value="Hormone Receptor, Insulin-like Growth Factor Receptor 1, Chain A, domain 2"/>
    <property type="match status" value="3"/>
</dbReference>
<evidence type="ECO:0000256" key="1">
    <source>
        <dbReference type="ARBA" id="ARBA00004308"/>
    </source>
</evidence>
<evidence type="ECO:0000256" key="16">
    <source>
        <dbReference type="ARBA" id="ARBA00023180"/>
    </source>
</evidence>
<evidence type="ECO:0000313" key="26">
    <source>
        <dbReference type="EMBL" id="KAG9262221.1"/>
    </source>
</evidence>
<dbReference type="PROSITE" id="PS50011">
    <property type="entry name" value="PROTEIN_KINASE_DOM"/>
    <property type="match status" value="1"/>
</dbReference>
<evidence type="ECO:0000256" key="17">
    <source>
        <dbReference type="ARBA" id="ARBA00051243"/>
    </source>
</evidence>